<evidence type="ECO:0000256" key="3">
    <source>
        <dbReference type="ARBA" id="ARBA00022801"/>
    </source>
</evidence>
<evidence type="ECO:0000256" key="4">
    <source>
        <dbReference type="ARBA" id="ARBA00022837"/>
    </source>
</evidence>
<accession>A0ABW2DKI0</accession>
<dbReference type="SUPFAM" id="SSF53649">
    <property type="entry name" value="Alkaline phosphatase-like"/>
    <property type="match status" value="1"/>
</dbReference>
<dbReference type="Pfam" id="PF00884">
    <property type="entry name" value="Sulfatase"/>
    <property type="match status" value="1"/>
</dbReference>
<evidence type="ECO:0000256" key="5">
    <source>
        <dbReference type="SAM" id="SignalP"/>
    </source>
</evidence>
<name>A0ABW2DKI0_9BACT</name>
<keyword evidence="2" id="KW-0479">Metal-binding</keyword>
<dbReference type="EMBL" id="JBHSYQ010000003">
    <property type="protein sequence ID" value="MFC6997092.1"/>
    <property type="molecule type" value="Genomic_DNA"/>
</dbReference>
<sequence length="555" mass="62197">MKYYLLSAIMVLMATVGGTAGLGQKKDNRPNIVVIMADDLGYSDLGCYGGEIQTPALDKLAKNGVRFTQFYNTSRCCPSRASLLTGLYPHEAGVGAMTFDNRLPGYRGYLTENTVTLAEVLKSAGYNTGMVGKWHVSQTEELKKDEQLKWLAHQTQYPAFSPLGQYPANRGFDKFYGNIWGVVDYFDPFSLVNGTRPVKSVPKDYYHTVAIGDTAVAYIEDFSKQDKPFFLYVAHTAPHWPLQALPEDIKKYKNTYKAGWEAIRKSRYERLLELGLFQKENTVLSPFMFPEKNWDNNPDKGFDARAMAVHAAMVDRMDQTIGKLIEKLEEKGKLENTLLLFLSDNGASSERPSEYGPGFDRAGSTRDGREVLFPVKKKHLPGPQTVHAGIGPEWAHVANTPFRYYKARVYEGGIATPLIVHWPLKIKSGGDITNYPGHVMDIMATCLEASGAVYPSTFAGRPITPMQGKSFLPTVAGNKQKGHSVIFWEHFGAGALRQGDWKLVRLDANDTWKLYNLAVDRTELQNLSERYPQKVQELSQTWQKMAYETKALPAP</sequence>
<dbReference type="GO" id="GO:0016787">
    <property type="term" value="F:hydrolase activity"/>
    <property type="evidence" value="ECO:0007669"/>
    <property type="project" value="UniProtKB-KW"/>
</dbReference>
<dbReference type="EC" id="3.1.6.-" evidence="7"/>
<evidence type="ECO:0000259" key="6">
    <source>
        <dbReference type="Pfam" id="PF00884"/>
    </source>
</evidence>
<dbReference type="Proteomes" id="UP001596405">
    <property type="component" value="Unassembled WGS sequence"/>
</dbReference>
<reference evidence="8" key="1">
    <citation type="journal article" date="2019" name="Int. J. Syst. Evol. Microbiol.">
        <title>The Global Catalogue of Microorganisms (GCM) 10K type strain sequencing project: providing services to taxonomists for standard genome sequencing and annotation.</title>
        <authorList>
            <consortium name="The Broad Institute Genomics Platform"/>
            <consortium name="The Broad Institute Genome Sequencing Center for Infectious Disease"/>
            <person name="Wu L."/>
            <person name="Ma J."/>
        </authorList>
    </citation>
    <scope>NUCLEOTIDE SEQUENCE [LARGE SCALE GENOMIC DNA]</scope>
    <source>
        <strain evidence="8">CGMCC 4.7393</strain>
    </source>
</reference>
<evidence type="ECO:0000256" key="2">
    <source>
        <dbReference type="ARBA" id="ARBA00022723"/>
    </source>
</evidence>
<protein>
    <submittedName>
        <fullName evidence="7">Arylsulfatase</fullName>
        <ecNumber evidence="7">3.1.6.-</ecNumber>
    </submittedName>
</protein>
<dbReference type="RefSeq" id="WP_066615158.1">
    <property type="nucleotide sequence ID" value="NZ_JBHSYQ010000003.1"/>
</dbReference>
<keyword evidence="5" id="KW-0732">Signal</keyword>
<dbReference type="Gene3D" id="3.30.1120.10">
    <property type="match status" value="1"/>
</dbReference>
<dbReference type="PANTHER" id="PTHR42693:SF53">
    <property type="entry name" value="ENDO-4-O-SULFATASE"/>
    <property type="match status" value="1"/>
</dbReference>
<dbReference type="Gene3D" id="3.40.720.10">
    <property type="entry name" value="Alkaline Phosphatase, subunit A"/>
    <property type="match status" value="1"/>
</dbReference>
<comment type="caution">
    <text evidence="7">The sequence shown here is derived from an EMBL/GenBank/DDBJ whole genome shotgun (WGS) entry which is preliminary data.</text>
</comment>
<dbReference type="InterPro" id="IPR050738">
    <property type="entry name" value="Sulfatase"/>
</dbReference>
<comment type="similarity">
    <text evidence="1">Belongs to the sulfatase family.</text>
</comment>
<dbReference type="PROSITE" id="PS00149">
    <property type="entry name" value="SULFATASE_2"/>
    <property type="match status" value="1"/>
</dbReference>
<dbReference type="PANTHER" id="PTHR42693">
    <property type="entry name" value="ARYLSULFATASE FAMILY MEMBER"/>
    <property type="match status" value="1"/>
</dbReference>
<feature type="domain" description="Sulfatase N-terminal" evidence="6">
    <location>
        <begin position="30"/>
        <end position="451"/>
    </location>
</feature>
<keyword evidence="3 7" id="KW-0378">Hydrolase</keyword>
<keyword evidence="8" id="KW-1185">Reference proteome</keyword>
<proteinExistence type="inferred from homology"/>
<dbReference type="InterPro" id="IPR000917">
    <property type="entry name" value="Sulfatase_N"/>
</dbReference>
<gene>
    <name evidence="7" type="ORF">ACFQHR_05610</name>
</gene>
<dbReference type="InterPro" id="IPR024607">
    <property type="entry name" value="Sulfatase_CS"/>
</dbReference>
<dbReference type="CDD" id="cd16025">
    <property type="entry name" value="PAS_like"/>
    <property type="match status" value="1"/>
</dbReference>
<feature type="chain" id="PRO_5047147281" evidence="5">
    <location>
        <begin position="21"/>
        <end position="555"/>
    </location>
</feature>
<dbReference type="InterPro" id="IPR017850">
    <property type="entry name" value="Alkaline_phosphatase_core_sf"/>
</dbReference>
<evidence type="ECO:0000313" key="8">
    <source>
        <dbReference type="Proteomes" id="UP001596405"/>
    </source>
</evidence>
<evidence type="ECO:0000256" key="1">
    <source>
        <dbReference type="ARBA" id="ARBA00008779"/>
    </source>
</evidence>
<organism evidence="7 8">
    <name type="scientific">Rufibacter roseus</name>
    <dbReference type="NCBI Taxonomy" id="1567108"/>
    <lineage>
        <taxon>Bacteria</taxon>
        <taxon>Pseudomonadati</taxon>
        <taxon>Bacteroidota</taxon>
        <taxon>Cytophagia</taxon>
        <taxon>Cytophagales</taxon>
        <taxon>Hymenobacteraceae</taxon>
        <taxon>Rufibacter</taxon>
    </lineage>
</organism>
<keyword evidence="4" id="KW-0106">Calcium</keyword>
<feature type="signal peptide" evidence="5">
    <location>
        <begin position="1"/>
        <end position="20"/>
    </location>
</feature>
<evidence type="ECO:0000313" key="7">
    <source>
        <dbReference type="EMBL" id="MFC6997092.1"/>
    </source>
</evidence>